<keyword evidence="2" id="KW-1185">Reference proteome</keyword>
<evidence type="ECO:0000313" key="2">
    <source>
        <dbReference type="Proteomes" id="UP000631576"/>
    </source>
</evidence>
<name>A0ABR7GB92_9FIRM</name>
<dbReference type="EMBL" id="JACOPE010000001">
    <property type="protein sequence ID" value="MBC5684702.1"/>
    <property type="molecule type" value="Genomic_DNA"/>
</dbReference>
<evidence type="ECO:0000313" key="1">
    <source>
        <dbReference type="EMBL" id="MBC5684702.1"/>
    </source>
</evidence>
<reference evidence="1 2" key="1">
    <citation type="submission" date="2020-08" db="EMBL/GenBank/DDBJ databases">
        <title>Genome public.</title>
        <authorList>
            <person name="Liu C."/>
            <person name="Sun Q."/>
        </authorList>
    </citation>
    <scope>NUCLEOTIDE SEQUENCE [LARGE SCALE GENOMIC DNA]</scope>
    <source>
        <strain evidence="1 2">NSJ-13</strain>
    </source>
</reference>
<comment type="caution">
    <text evidence="1">The sequence shown here is derived from an EMBL/GenBank/DDBJ whole genome shotgun (WGS) entry which is preliminary data.</text>
</comment>
<dbReference type="Proteomes" id="UP000631576">
    <property type="component" value="Unassembled WGS sequence"/>
</dbReference>
<organism evidence="1 2">
    <name type="scientific">Ruminococcus hominis</name>
    <dbReference type="NCBI Taxonomy" id="2763065"/>
    <lineage>
        <taxon>Bacteria</taxon>
        <taxon>Bacillati</taxon>
        <taxon>Bacillota</taxon>
        <taxon>Clostridia</taxon>
        <taxon>Eubacteriales</taxon>
        <taxon>Oscillospiraceae</taxon>
        <taxon>Ruminococcus</taxon>
    </lineage>
</organism>
<proteinExistence type="predicted"/>
<sequence length="96" mass="11351">MQEAQVTRDGNILTIGKDIQLIVNLDNQQNYVKYDSRKVPYQREIVFGKDLLEGKRQNVFRTAINYYYEQACRFVEGLQIAENYRKTINTTAREIK</sequence>
<protein>
    <submittedName>
        <fullName evidence="1">Uncharacterized protein</fullName>
    </submittedName>
</protein>
<gene>
    <name evidence="1" type="ORF">H8S40_14370</name>
</gene>
<dbReference type="RefSeq" id="WP_118737669.1">
    <property type="nucleotide sequence ID" value="NZ_JACOPE010000001.1"/>
</dbReference>
<accession>A0ABR7GB92</accession>